<protein>
    <recommendedName>
        <fullName evidence="1">Transposase DDE domain-containing protein</fullName>
    </recommendedName>
</protein>
<dbReference type="KEGG" id="bcir:C2I06_07895"/>
<feature type="domain" description="Transposase DDE" evidence="1">
    <location>
        <begin position="9"/>
        <end position="46"/>
    </location>
</feature>
<reference evidence="2 3" key="1">
    <citation type="submission" date="2017-07" db="EMBL/GenBank/DDBJ databases">
        <title>Isolation and whole genome analysis of endospore-forming bacteria from heroin.</title>
        <authorList>
            <person name="Kalinowski J."/>
            <person name="Ahrens B."/>
            <person name="Al-Dilaimi A."/>
            <person name="Winkler A."/>
            <person name="Wibberg D."/>
            <person name="Schleenbecker U."/>
            <person name="Ruckert C."/>
            <person name="Wolfel R."/>
            <person name="Grass G."/>
        </authorList>
    </citation>
    <scope>NUCLEOTIDE SEQUENCE [LARGE SCALE GENOMIC DNA]</scope>
    <source>
        <strain evidence="2 3">7521-2</strain>
    </source>
</reference>
<accession>A0A268F9L6</accession>
<dbReference type="InterPro" id="IPR025668">
    <property type="entry name" value="Tnp_DDE_dom"/>
</dbReference>
<evidence type="ECO:0000313" key="2">
    <source>
        <dbReference type="EMBL" id="PAD82055.1"/>
    </source>
</evidence>
<sequence length="62" mass="7021">MKSVLETNLSFNKRVKVNFEGGDLTSDSGLLLYKEFDEKLGITEMINIREYPKPAGQNRVVS</sequence>
<name>A0A268F9L6_NIACI</name>
<dbReference type="EMBL" id="NPBQ01000099">
    <property type="protein sequence ID" value="PAD82055.1"/>
    <property type="molecule type" value="Genomic_DNA"/>
</dbReference>
<dbReference type="Proteomes" id="UP000216961">
    <property type="component" value="Unassembled WGS sequence"/>
</dbReference>
<evidence type="ECO:0000259" key="1">
    <source>
        <dbReference type="Pfam" id="PF13701"/>
    </source>
</evidence>
<proteinExistence type="predicted"/>
<dbReference type="RefSeq" id="WP_095331965.1">
    <property type="nucleotide sequence ID" value="NZ_CP026031.1"/>
</dbReference>
<comment type="caution">
    <text evidence="2">The sequence shown here is derived from an EMBL/GenBank/DDBJ whole genome shotgun (WGS) entry which is preliminary data.</text>
</comment>
<organism evidence="2 3">
    <name type="scientific">Niallia circulans</name>
    <name type="common">Bacillus circulans</name>
    <dbReference type="NCBI Taxonomy" id="1397"/>
    <lineage>
        <taxon>Bacteria</taxon>
        <taxon>Bacillati</taxon>
        <taxon>Bacillota</taxon>
        <taxon>Bacilli</taxon>
        <taxon>Bacillales</taxon>
        <taxon>Bacillaceae</taxon>
        <taxon>Niallia</taxon>
    </lineage>
</organism>
<gene>
    <name evidence="2" type="ORF">CHH57_16755</name>
</gene>
<dbReference type="AlphaFoldDB" id="A0A268F9L6"/>
<dbReference type="Pfam" id="PF13701">
    <property type="entry name" value="DDE_Tnp_1_4"/>
    <property type="match status" value="1"/>
</dbReference>
<evidence type="ECO:0000313" key="3">
    <source>
        <dbReference type="Proteomes" id="UP000216961"/>
    </source>
</evidence>